<evidence type="ECO:0000313" key="1">
    <source>
        <dbReference type="EMBL" id="KAB2666014.1"/>
    </source>
</evidence>
<dbReference type="RefSeq" id="WP_151677564.1">
    <property type="nucleotide sequence ID" value="NZ_WBWA01000005.1"/>
</dbReference>
<name>A0A833CNQ7_9HYPH</name>
<reference evidence="1 2" key="1">
    <citation type="submission" date="2019-09" db="EMBL/GenBank/DDBJ databases">
        <title>Taxonomic organization of the family Brucellaceae based on a phylogenomic approach.</title>
        <authorList>
            <person name="Leclercq S."/>
            <person name="Cloeckaert A."/>
            <person name="Zygmunt M.S."/>
        </authorList>
    </citation>
    <scope>NUCLEOTIDE SEQUENCE [LARGE SCALE GENOMIC DNA]</scope>
    <source>
        <strain evidence="1 2">LMG 18957</strain>
    </source>
</reference>
<dbReference type="EMBL" id="WBWA01000005">
    <property type="protein sequence ID" value="KAB2666014.1"/>
    <property type="molecule type" value="Genomic_DNA"/>
</dbReference>
<sequence length="96" mass="10573">MTFGGGSWARMMRARGRMGRRVGAVHVGAGIARHERAGMGRRWHGVGRADAFRLRLRFALLVLLAYVECGYVHHARRPASGPYLIAAGNNGLWAFV</sequence>
<dbReference type="AlphaFoldDB" id="A0A833CNQ7"/>
<accession>A0A833CNQ7</accession>
<dbReference type="Proteomes" id="UP000430843">
    <property type="component" value="Unassembled WGS sequence"/>
</dbReference>
<evidence type="ECO:0000313" key="2">
    <source>
        <dbReference type="Proteomes" id="UP000430843"/>
    </source>
</evidence>
<proteinExistence type="predicted"/>
<gene>
    <name evidence="1" type="ORF">F9K91_07745</name>
</gene>
<comment type="caution">
    <text evidence="1">The sequence shown here is derived from an EMBL/GenBank/DDBJ whole genome shotgun (WGS) entry which is preliminary data.</text>
</comment>
<protein>
    <submittedName>
        <fullName evidence="1">Uncharacterized protein</fullName>
    </submittedName>
</protein>
<organism evidence="1 2">
    <name type="scientific">Brucella tritici</name>
    <dbReference type="NCBI Taxonomy" id="94626"/>
    <lineage>
        <taxon>Bacteria</taxon>
        <taxon>Pseudomonadati</taxon>
        <taxon>Pseudomonadota</taxon>
        <taxon>Alphaproteobacteria</taxon>
        <taxon>Hyphomicrobiales</taxon>
        <taxon>Brucellaceae</taxon>
        <taxon>Brucella/Ochrobactrum group</taxon>
        <taxon>Brucella</taxon>
    </lineage>
</organism>
<keyword evidence="2" id="KW-1185">Reference proteome</keyword>